<feature type="region of interest" description="Disordered" evidence="1">
    <location>
        <begin position="211"/>
        <end position="272"/>
    </location>
</feature>
<dbReference type="EMBL" id="JAVXUP010000776">
    <property type="protein sequence ID" value="KAK3021151.1"/>
    <property type="molecule type" value="Genomic_DNA"/>
</dbReference>
<feature type="compositionally biased region" description="Basic and acidic residues" evidence="1">
    <location>
        <begin position="233"/>
        <end position="261"/>
    </location>
</feature>
<feature type="region of interest" description="Disordered" evidence="1">
    <location>
        <begin position="292"/>
        <end position="356"/>
    </location>
</feature>
<protein>
    <submittedName>
        <fullName evidence="2">Uncharacterized protein</fullName>
    </submittedName>
</protein>
<accession>A0AA89B412</accession>
<feature type="compositionally biased region" description="Polar residues" evidence="1">
    <location>
        <begin position="133"/>
        <end position="146"/>
    </location>
</feature>
<dbReference type="Proteomes" id="UP001188597">
    <property type="component" value="Unassembled WGS sequence"/>
</dbReference>
<dbReference type="AlphaFoldDB" id="A0AA89B412"/>
<organism evidence="2 3">
    <name type="scientific">Escallonia herrerae</name>
    <dbReference type="NCBI Taxonomy" id="1293975"/>
    <lineage>
        <taxon>Eukaryota</taxon>
        <taxon>Viridiplantae</taxon>
        <taxon>Streptophyta</taxon>
        <taxon>Embryophyta</taxon>
        <taxon>Tracheophyta</taxon>
        <taxon>Spermatophyta</taxon>
        <taxon>Magnoliopsida</taxon>
        <taxon>eudicotyledons</taxon>
        <taxon>Gunneridae</taxon>
        <taxon>Pentapetalae</taxon>
        <taxon>asterids</taxon>
        <taxon>campanulids</taxon>
        <taxon>Escalloniales</taxon>
        <taxon>Escalloniaceae</taxon>
        <taxon>Escallonia</taxon>
    </lineage>
</organism>
<comment type="caution">
    <text evidence="2">The sequence shown here is derived from an EMBL/GenBank/DDBJ whole genome shotgun (WGS) entry which is preliminary data.</text>
</comment>
<gene>
    <name evidence="2" type="ORF">RJ639_047092</name>
</gene>
<name>A0AA89B412_9ASTE</name>
<feature type="compositionally biased region" description="Basic and acidic residues" evidence="1">
    <location>
        <begin position="335"/>
        <end position="350"/>
    </location>
</feature>
<evidence type="ECO:0000313" key="2">
    <source>
        <dbReference type="EMBL" id="KAK3021151.1"/>
    </source>
</evidence>
<sequence length="379" mass="43841">MEVAVIDWKSLDSKFVKDELYEHISAPQWVDLSAPDFSVDDEAWFCRPDCKHPKVYEDFLNQTPPSKSKVPIFSAFLIYGQFSFVWSTSVSGNLPFGDWSQRDAALKKRGFNQPRMSLKKNSTYDRLVEDGENQNPNLSTPPNNKSRFLKQAVKSSTEKKQVDSFLRGEEKPRLKSTQSARNLFAGRDILNQITDFCSELKRLAMRAKERENVEESAKKSPLAVKQELQNEYPDEREKERKPLLDMSKEKCEAIENSSVKEKQRRKKRYDEAENTPISVDLKSIRRKEQESLLQIRTNPPSPQCFSAKRVPSKATPPRAFRSRPPERGVLQELEQSNKEVKREEAGDRRNHGTNVYTNAEREARTLDVFWFLKPCTLSS</sequence>
<dbReference type="PANTHER" id="PTHR36373">
    <property type="entry name" value="EXPRESSED PROTEIN"/>
    <property type="match status" value="1"/>
</dbReference>
<evidence type="ECO:0000256" key="1">
    <source>
        <dbReference type="SAM" id="MobiDB-lite"/>
    </source>
</evidence>
<reference evidence="2" key="1">
    <citation type="submission" date="2022-12" db="EMBL/GenBank/DDBJ databases">
        <title>Draft genome assemblies for two species of Escallonia (Escalloniales).</title>
        <authorList>
            <person name="Chanderbali A."/>
            <person name="Dervinis C."/>
            <person name="Anghel I."/>
            <person name="Soltis D."/>
            <person name="Soltis P."/>
            <person name="Zapata F."/>
        </authorList>
    </citation>
    <scope>NUCLEOTIDE SEQUENCE</scope>
    <source>
        <strain evidence="2">UCBG64.0493</strain>
        <tissue evidence="2">Leaf</tissue>
    </source>
</reference>
<dbReference type="PANTHER" id="PTHR36373:SF1">
    <property type="entry name" value="EXPRESSED PROTEIN"/>
    <property type="match status" value="1"/>
</dbReference>
<evidence type="ECO:0000313" key="3">
    <source>
        <dbReference type="Proteomes" id="UP001188597"/>
    </source>
</evidence>
<proteinExistence type="predicted"/>
<keyword evidence="3" id="KW-1185">Reference proteome</keyword>
<feature type="compositionally biased region" description="Basic and acidic residues" evidence="1">
    <location>
        <begin position="156"/>
        <end position="173"/>
    </location>
</feature>
<feature type="region of interest" description="Disordered" evidence="1">
    <location>
        <begin position="128"/>
        <end position="173"/>
    </location>
</feature>